<gene>
    <name evidence="3" type="ORF">CPT_Marfa_026</name>
</gene>
<organism evidence="3 4">
    <name type="scientific">Klebsiella phage Marfa</name>
    <dbReference type="NCBI Taxonomy" id="2587809"/>
    <lineage>
        <taxon>Viruses</taxon>
        <taxon>Duplodnaviria</taxon>
        <taxon>Heunggongvirae</taxon>
        <taxon>Uroviricota</taxon>
        <taxon>Caudoviricetes</taxon>
        <taxon>Marfavirus</taxon>
        <taxon>Marfavirus marfa</taxon>
    </lineage>
</organism>
<reference evidence="4" key="1">
    <citation type="submission" date="2019-06" db="EMBL/GenBank/DDBJ databases">
        <title>Complete genome of the novel Klebsiella pneumoniae phage Marfa.</title>
        <authorList>
            <person name="Harb L."/>
            <person name="Boeckman J."/>
            <person name="Newkirk H."/>
            <person name="Liu M."/>
            <person name="Gill J."/>
            <person name="Ramsey J."/>
        </authorList>
    </citation>
    <scope>NUCLEOTIDE SEQUENCE [LARGE SCALE GENOMIC DNA]</scope>
</reference>
<evidence type="ECO:0000313" key="3">
    <source>
        <dbReference type="EMBL" id="QDB71681.1"/>
    </source>
</evidence>
<evidence type="ECO:0000259" key="2">
    <source>
        <dbReference type="Pfam" id="PF07007"/>
    </source>
</evidence>
<dbReference type="InterPro" id="IPR052755">
    <property type="entry name" value="Lysozyme_Inhibitor_LprI"/>
</dbReference>
<keyword evidence="4" id="KW-1185">Reference proteome</keyword>
<sequence>MKTILTVIALTIASVSFSAQAASFDCSKASTKVEKLICSDALVSDLDSSLNKVYNSIKEKPVEDQRAWIKNVRNKQTTVEGLAYVYASRIEELANNEKYEYTVVDVPKEPMKEVKEVKETKPKSIVDNLKEHVAKGYIEADGRRISLEVLDKFGDTYLDRCNIKMAYNQFERIESEVYSTAPMKDVAWLDANKEAIVIALANTSTALIETPEDEASFRDACKDLFKREEARLEKEKENRRLAEEFFENAKKN</sequence>
<evidence type="ECO:0000313" key="4">
    <source>
        <dbReference type="Proteomes" id="UP000320940"/>
    </source>
</evidence>
<dbReference type="Pfam" id="PF07007">
    <property type="entry name" value="LprI"/>
    <property type="match status" value="1"/>
</dbReference>
<evidence type="ECO:0000256" key="1">
    <source>
        <dbReference type="SAM" id="Coils"/>
    </source>
</evidence>
<name>A0A4Y5TSP6_9CAUD</name>
<feature type="coiled-coil region" evidence="1">
    <location>
        <begin position="218"/>
        <end position="252"/>
    </location>
</feature>
<keyword evidence="1" id="KW-0175">Coiled coil</keyword>
<proteinExistence type="predicted"/>
<dbReference type="InterPro" id="IPR009739">
    <property type="entry name" value="LprI-like_N"/>
</dbReference>
<protein>
    <recommendedName>
        <fullName evidence="2">Lysozyme inhibitor LprI-like N-terminal domain-containing protein</fullName>
    </recommendedName>
</protein>
<accession>A0A4Y5TSP6</accession>
<dbReference type="PANTHER" id="PTHR37549:SF1">
    <property type="entry name" value="LIPOPROTEIN LPRI"/>
    <property type="match status" value="1"/>
</dbReference>
<dbReference type="PANTHER" id="PTHR37549">
    <property type="entry name" value="LIPOPROTEIN LPRI"/>
    <property type="match status" value="1"/>
</dbReference>
<dbReference type="EMBL" id="MN044033">
    <property type="protein sequence ID" value="QDB71681.1"/>
    <property type="molecule type" value="Genomic_DNA"/>
</dbReference>
<dbReference type="Proteomes" id="UP000320940">
    <property type="component" value="Segment"/>
</dbReference>
<dbReference type="GO" id="GO:0005576">
    <property type="term" value="C:extracellular region"/>
    <property type="evidence" value="ECO:0007669"/>
    <property type="project" value="TreeGrafter"/>
</dbReference>
<feature type="domain" description="Lysozyme inhibitor LprI-like N-terminal" evidence="2">
    <location>
        <begin position="26"/>
        <end position="76"/>
    </location>
</feature>